<evidence type="ECO:0000313" key="2">
    <source>
        <dbReference type="EMBL" id="EGT38708.1"/>
    </source>
</evidence>
<dbReference type="EMBL" id="GL379963">
    <property type="protein sequence ID" value="EGT38708.1"/>
    <property type="molecule type" value="Genomic_DNA"/>
</dbReference>
<dbReference type="PANTHER" id="PTHR21566">
    <property type="entry name" value="CILIA- AND FLAGELLA-ASSOCIATED PROTEIN 251-LIKE-RELATED-RELATED"/>
    <property type="match status" value="1"/>
</dbReference>
<evidence type="ECO:0000313" key="3">
    <source>
        <dbReference type="Proteomes" id="UP000008068"/>
    </source>
</evidence>
<organism evidence="3">
    <name type="scientific">Caenorhabditis brenneri</name>
    <name type="common">Nematode worm</name>
    <dbReference type="NCBI Taxonomy" id="135651"/>
    <lineage>
        <taxon>Eukaryota</taxon>
        <taxon>Metazoa</taxon>
        <taxon>Ecdysozoa</taxon>
        <taxon>Nematoda</taxon>
        <taxon>Chromadorea</taxon>
        <taxon>Rhabditida</taxon>
        <taxon>Rhabditina</taxon>
        <taxon>Rhabditomorpha</taxon>
        <taxon>Rhabditoidea</taxon>
        <taxon>Rhabditidae</taxon>
        <taxon>Peloderinae</taxon>
        <taxon>Caenorhabditis</taxon>
    </lineage>
</organism>
<gene>
    <name evidence="2" type="ORF">CAEBREN_19890</name>
</gene>
<protein>
    <submittedName>
        <fullName evidence="2">Uncharacterized protein</fullName>
    </submittedName>
</protein>
<feature type="compositionally biased region" description="Basic and acidic residues" evidence="1">
    <location>
        <begin position="185"/>
        <end position="206"/>
    </location>
</feature>
<feature type="region of interest" description="Disordered" evidence="1">
    <location>
        <begin position="183"/>
        <end position="206"/>
    </location>
</feature>
<reference evidence="3" key="1">
    <citation type="submission" date="2011-07" db="EMBL/GenBank/DDBJ databases">
        <authorList>
            <consortium name="Caenorhabditis brenneri Sequencing and Analysis Consortium"/>
            <person name="Wilson R.K."/>
        </authorList>
    </citation>
    <scope>NUCLEOTIDE SEQUENCE [LARGE SCALE GENOMIC DNA]</scope>
    <source>
        <strain evidence="3">PB2801</strain>
    </source>
</reference>
<name>G0NWE4_CAEBE</name>
<dbReference type="InParanoid" id="G0NWE4"/>
<proteinExistence type="predicted"/>
<dbReference type="AlphaFoldDB" id="G0NWE4"/>
<dbReference type="PANTHER" id="PTHR21566:SF7">
    <property type="entry name" value="DUF4455 DOMAIN-CONTAINING PROTEIN-RELATED"/>
    <property type="match status" value="1"/>
</dbReference>
<dbReference type="HOGENOM" id="CLU_649297_0_0_1"/>
<accession>G0NWE4</accession>
<keyword evidence="3" id="KW-1185">Reference proteome</keyword>
<dbReference type="eggNOG" id="ENOG502TJT2">
    <property type="taxonomic scope" value="Eukaryota"/>
</dbReference>
<dbReference type="Pfam" id="PF05218">
    <property type="entry name" value="DUF713"/>
    <property type="match status" value="1"/>
</dbReference>
<sequence>MGLIPLEKTLEAIKVIGNATKYPRKLRNVKILDTEHVRMEAVALEKNSKPSPKSDTDLFLDLPLKIHKQNVPSQADEFKARLNQVVVVDKLPLPPNRIELITVNASNREAERLREQLKNSDRTDDRRETEISSRIRENNALQLQVYNREVANLEAEKKHQTALREAEMAEIERKTEEDIQNALERQQREQRKRINESKQRREDYERETLRLQEESLKELRQRSDAIAQCLLLKYRFETKEKEWSDWLHVVSRSVGRAKHRFSEFELEVGDIFNGKISRSKMNFIMEEAIRLHGQTYSAYNTLFGACNEVKKLVSSYPEKSFLRNLQSNLVTVSNKLYFALIAIDNFVKDKKSIECVREEFYRINPSDVIETWKLRALDLQPNNESFEMVDDPLEYDNSAINIEEVLEDLELESNTSVLKESHF</sequence>
<dbReference type="OrthoDB" id="5901016at2759"/>
<evidence type="ECO:0000256" key="1">
    <source>
        <dbReference type="SAM" id="MobiDB-lite"/>
    </source>
</evidence>
<dbReference type="Proteomes" id="UP000008068">
    <property type="component" value="Unassembled WGS sequence"/>
</dbReference>
<dbReference type="InterPro" id="IPR007883">
    <property type="entry name" value="DUF713"/>
</dbReference>